<feature type="non-terminal residue" evidence="2">
    <location>
        <position position="1"/>
    </location>
</feature>
<dbReference type="GO" id="GO:0031012">
    <property type="term" value="C:extracellular matrix"/>
    <property type="evidence" value="ECO:0007669"/>
    <property type="project" value="TreeGrafter"/>
</dbReference>
<reference evidence="2" key="1">
    <citation type="submission" date="2020-02" db="EMBL/GenBank/DDBJ databases">
        <title>Bird 10,000 Genomes (B10K) Project - Family phase.</title>
        <authorList>
            <person name="Zhang G."/>
        </authorList>
    </citation>
    <scope>NUCLEOTIDE SEQUENCE</scope>
    <source>
        <strain evidence="2">B10K-DU-029-61</strain>
        <tissue evidence="2">Blood</tissue>
    </source>
</reference>
<comment type="caution">
    <text evidence="2">The sequence shown here is derived from an EMBL/GenBank/DDBJ whole genome shotgun (WGS) entry which is preliminary data.</text>
</comment>
<feature type="domain" description="Reverse transcriptase" evidence="1">
    <location>
        <begin position="207"/>
        <end position="310"/>
    </location>
</feature>
<evidence type="ECO:0000259" key="1">
    <source>
        <dbReference type="Pfam" id="PF00078"/>
    </source>
</evidence>
<dbReference type="SUPFAM" id="SSF56672">
    <property type="entry name" value="DNA/RNA polymerases"/>
    <property type="match status" value="1"/>
</dbReference>
<dbReference type="PANTHER" id="PTHR33395">
    <property type="entry name" value="TRANSCRIPTASE, PUTATIVE-RELATED-RELATED"/>
    <property type="match status" value="1"/>
</dbReference>
<protein>
    <submittedName>
        <fullName evidence="2">RTJK polymerase</fullName>
    </submittedName>
</protein>
<sequence length="315" mass="35459">LKELKKKKGVYHLWKEGQVSQEVLKDVVKEGQVSQEVLKDVVKSCRKKISEAKAQLELNLATSTKDNKKYFYKYVNSERKGKANLHSLLDAGGNLVTKDEEKAEVLNTFFTSTFKRRTGCPQDNCPPGLVHGVREQNSPPVIQEEAVRDLLSHLGPHKSMGSDGIHPRVLRELADEVTKPLSTIYHQTWLSGEVPEDWKLANVTPIHKKGRKEDLGNYRPVSLASMLGKIMEQIILSAITWHLQDIRGVRASQHGFLRGRSCLTNLISFCDHLVDVGKAVDVVYLDFSKAFDTVSHSILLEKLAVHGLDRCTLCW</sequence>
<keyword evidence="3" id="KW-1185">Reference proteome</keyword>
<dbReference type="PANTHER" id="PTHR33395:SF22">
    <property type="entry name" value="REVERSE TRANSCRIPTASE DOMAIN-CONTAINING PROTEIN"/>
    <property type="match status" value="1"/>
</dbReference>
<dbReference type="Pfam" id="PF00078">
    <property type="entry name" value="RVT_1"/>
    <property type="match status" value="1"/>
</dbReference>
<name>A0A852P7A7_9PASS</name>
<dbReference type="InterPro" id="IPR000477">
    <property type="entry name" value="RT_dom"/>
</dbReference>
<gene>
    <name evidence="2" type="primary">Pol_2</name>
    <name evidence="2" type="ORF">ATRCLA_R14667</name>
</gene>
<dbReference type="Proteomes" id="UP000658642">
    <property type="component" value="Unassembled WGS sequence"/>
</dbReference>
<dbReference type="OrthoDB" id="416454at2759"/>
<dbReference type="CDD" id="cd01650">
    <property type="entry name" value="RT_nLTR_like"/>
    <property type="match status" value="1"/>
</dbReference>
<accession>A0A852P7A7</accession>
<dbReference type="AlphaFoldDB" id="A0A852P7A7"/>
<dbReference type="GO" id="GO:0007508">
    <property type="term" value="P:larval heart development"/>
    <property type="evidence" value="ECO:0007669"/>
    <property type="project" value="TreeGrafter"/>
</dbReference>
<dbReference type="GO" id="GO:0061343">
    <property type="term" value="P:cell adhesion involved in heart morphogenesis"/>
    <property type="evidence" value="ECO:0007669"/>
    <property type="project" value="TreeGrafter"/>
</dbReference>
<dbReference type="EMBL" id="WBMZ01008997">
    <property type="protein sequence ID" value="NXY20055.1"/>
    <property type="molecule type" value="Genomic_DNA"/>
</dbReference>
<feature type="non-terminal residue" evidence="2">
    <location>
        <position position="315"/>
    </location>
</feature>
<evidence type="ECO:0000313" key="2">
    <source>
        <dbReference type="EMBL" id="NXY20055.1"/>
    </source>
</evidence>
<proteinExistence type="predicted"/>
<dbReference type="InterPro" id="IPR043502">
    <property type="entry name" value="DNA/RNA_pol_sf"/>
</dbReference>
<organism evidence="2 3">
    <name type="scientific">Atrichornis clamosus</name>
    <dbReference type="NCBI Taxonomy" id="449594"/>
    <lineage>
        <taxon>Eukaryota</taxon>
        <taxon>Metazoa</taxon>
        <taxon>Chordata</taxon>
        <taxon>Craniata</taxon>
        <taxon>Vertebrata</taxon>
        <taxon>Euteleostomi</taxon>
        <taxon>Archelosauria</taxon>
        <taxon>Archosauria</taxon>
        <taxon>Dinosauria</taxon>
        <taxon>Saurischia</taxon>
        <taxon>Theropoda</taxon>
        <taxon>Coelurosauria</taxon>
        <taxon>Aves</taxon>
        <taxon>Neognathae</taxon>
        <taxon>Neoaves</taxon>
        <taxon>Telluraves</taxon>
        <taxon>Australaves</taxon>
        <taxon>Passeriformes</taxon>
        <taxon>Menuridae</taxon>
        <taxon>Atrichornis</taxon>
    </lineage>
</organism>
<evidence type="ECO:0000313" key="3">
    <source>
        <dbReference type="Proteomes" id="UP000658642"/>
    </source>
</evidence>